<evidence type="ECO:0000256" key="1">
    <source>
        <dbReference type="SAM" id="SignalP"/>
    </source>
</evidence>
<name>A0ABP7V780_9ACTN</name>
<feature type="signal peptide" evidence="1">
    <location>
        <begin position="1"/>
        <end position="36"/>
    </location>
</feature>
<gene>
    <name evidence="2" type="ORF">GCM10022233_38090</name>
</gene>
<keyword evidence="3" id="KW-1185">Reference proteome</keyword>
<evidence type="ECO:0000313" key="2">
    <source>
        <dbReference type="EMBL" id="GAA4061069.1"/>
    </source>
</evidence>
<reference evidence="3" key="1">
    <citation type="journal article" date="2019" name="Int. J. Syst. Evol. Microbiol.">
        <title>The Global Catalogue of Microorganisms (GCM) 10K type strain sequencing project: providing services to taxonomists for standard genome sequencing and annotation.</title>
        <authorList>
            <consortium name="The Broad Institute Genomics Platform"/>
            <consortium name="The Broad Institute Genome Sequencing Center for Infectious Disease"/>
            <person name="Wu L."/>
            <person name="Ma J."/>
        </authorList>
    </citation>
    <scope>NUCLEOTIDE SEQUENCE [LARGE SCALE GENOMIC DNA]</scope>
    <source>
        <strain evidence="3">JCM 16925</strain>
    </source>
</reference>
<organism evidence="2 3">
    <name type="scientific">Streptomyces shaanxiensis</name>
    <dbReference type="NCBI Taxonomy" id="653357"/>
    <lineage>
        <taxon>Bacteria</taxon>
        <taxon>Bacillati</taxon>
        <taxon>Actinomycetota</taxon>
        <taxon>Actinomycetes</taxon>
        <taxon>Kitasatosporales</taxon>
        <taxon>Streptomycetaceae</taxon>
        <taxon>Streptomyces</taxon>
    </lineage>
</organism>
<feature type="chain" id="PRO_5046970092" evidence="1">
    <location>
        <begin position="37"/>
        <end position="118"/>
    </location>
</feature>
<dbReference type="Proteomes" id="UP001499984">
    <property type="component" value="Unassembled WGS sequence"/>
</dbReference>
<sequence length="118" mass="12107">MGLRPALRRTRATRVSALAAGLAAAGTLTLATSASAAAQADVTATLRVTITDGDSVMTQTAGVYTCHSDFTVGRAKDISVTVPAGQWVQVFSSHGCYDSLTISGATIETDGQVINFTL</sequence>
<proteinExistence type="predicted"/>
<keyword evidence="1" id="KW-0732">Signal</keyword>
<accession>A0ABP7V780</accession>
<protein>
    <submittedName>
        <fullName evidence="2">Uncharacterized protein</fullName>
    </submittedName>
</protein>
<dbReference type="RefSeq" id="WP_345014159.1">
    <property type="nucleotide sequence ID" value="NZ_BAAAZY010000010.1"/>
</dbReference>
<evidence type="ECO:0000313" key="3">
    <source>
        <dbReference type="Proteomes" id="UP001499984"/>
    </source>
</evidence>
<dbReference type="EMBL" id="BAAAZY010000010">
    <property type="protein sequence ID" value="GAA4061069.1"/>
    <property type="molecule type" value="Genomic_DNA"/>
</dbReference>
<comment type="caution">
    <text evidence="2">The sequence shown here is derived from an EMBL/GenBank/DDBJ whole genome shotgun (WGS) entry which is preliminary data.</text>
</comment>